<keyword evidence="3" id="KW-1185">Reference proteome</keyword>
<feature type="region of interest" description="Disordered" evidence="1">
    <location>
        <begin position="138"/>
        <end position="172"/>
    </location>
</feature>
<protein>
    <submittedName>
        <fullName evidence="2">Uncharacterized protein</fullName>
    </submittedName>
</protein>
<feature type="compositionally biased region" description="Pro residues" evidence="1">
    <location>
        <begin position="152"/>
        <end position="163"/>
    </location>
</feature>
<accession>W6ZL76</accession>
<dbReference type="RefSeq" id="XP_007682778.1">
    <property type="nucleotide sequence ID" value="XM_007684588.1"/>
</dbReference>
<proteinExistence type="predicted"/>
<feature type="region of interest" description="Disordered" evidence="1">
    <location>
        <begin position="1"/>
        <end position="33"/>
    </location>
</feature>
<dbReference type="eggNOG" id="ENOG502T5J5">
    <property type="taxonomic scope" value="Eukaryota"/>
</dbReference>
<evidence type="ECO:0000313" key="3">
    <source>
        <dbReference type="Proteomes" id="UP000054032"/>
    </source>
</evidence>
<dbReference type="HOGENOM" id="CLU_572357_0_0_1"/>
<feature type="compositionally biased region" description="Polar residues" evidence="1">
    <location>
        <begin position="426"/>
        <end position="445"/>
    </location>
</feature>
<evidence type="ECO:0000256" key="1">
    <source>
        <dbReference type="SAM" id="MobiDB-lite"/>
    </source>
</evidence>
<dbReference type="KEGG" id="bor:COCMIDRAFT_81097"/>
<dbReference type="AlphaFoldDB" id="W6ZL76"/>
<evidence type="ECO:0000313" key="2">
    <source>
        <dbReference type="EMBL" id="EUC50825.1"/>
    </source>
</evidence>
<gene>
    <name evidence="2" type="ORF">COCMIDRAFT_81097</name>
</gene>
<organism evidence="2 3">
    <name type="scientific">Bipolaris oryzae ATCC 44560</name>
    <dbReference type="NCBI Taxonomy" id="930090"/>
    <lineage>
        <taxon>Eukaryota</taxon>
        <taxon>Fungi</taxon>
        <taxon>Dikarya</taxon>
        <taxon>Ascomycota</taxon>
        <taxon>Pezizomycotina</taxon>
        <taxon>Dothideomycetes</taxon>
        <taxon>Pleosporomycetidae</taxon>
        <taxon>Pleosporales</taxon>
        <taxon>Pleosporineae</taxon>
        <taxon>Pleosporaceae</taxon>
        <taxon>Bipolaris</taxon>
    </lineage>
</organism>
<dbReference type="Proteomes" id="UP000054032">
    <property type="component" value="Unassembled WGS sequence"/>
</dbReference>
<dbReference type="OrthoDB" id="3800736at2759"/>
<dbReference type="EMBL" id="KI963921">
    <property type="protein sequence ID" value="EUC50825.1"/>
    <property type="molecule type" value="Genomic_DNA"/>
</dbReference>
<reference evidence="2 3" key="1">
    <citation type="journal article" date="2013" name="PLoS Genet.">
        <title>Comparative genome structure, secondary metabolite, and effector coding capacity across Cochliobolus pathogens.</title>
        <authorList>
            <person name="Condon B.J."/>
            <person name="Leng Y."/>
            <person name="Wu D."/>
            <person name="Bushley K.E."/>
            <person name="Ohm R.A."/>
            <person name="Otillar R."/>
            <person name="Martin J."/>
            <person name="Schackwitz W."/>
            <person name="Grimwood J."/>
            <person name="MohdZainudin N."/>
            <person name="Xue C."/>
            <person name="Wang R."/>
            <person name="Manning V.A."/>
            <person name="Dhillon B."/>
            <person name="Tu Z.J."/>
            <person name="Steffenson B.J."/>
            <person name="Salamov A."/>
            <person name="Sun H."/>
            <person name="Lowry S."/>
            <person name="LaButti K."/>
            <person name="Han J."/>
            <person name="Copeland A."/>
            <person name="Lindquist E."/>
            <person name="Barry K."/>
            <person name="Schmutz J."/>
            <person name="Baker S.E."/>
            <person name="Ciuffetti L.M."/>
            <person name="Grigoriev I.V."/>
            <person name="Zhong S."/>
            <person name="Turgeon B.G."/>
        </authorList>
    </citation>
    <scope>NUCLEOTIDE SEQUENCE [LARGE SCALE GENOMIC DNA]</scope>
    <source>
        <strain evidence="2 3">ATCC 44560</strain>
    </source>
</reference>
<name>W6ZL76_COCMI</name>
<sequence>MSDQAAHGRSMPNQPNRKVDDETAHGTNPEVNAFHGPFQAEQYQADAYFGQSGSTGTYMFGSGDNGSQPAYYPDPRAPMVPSVHNAHIQEQNLSRGSNGILTMSAQKPFSPEIHYGLPYPLSNQNTFTHQPGLNHNIPSSFAQYSPHMNPGYPDPANQPPLNKPWPQSAPSRSQPSIPFWGYHFQSFGQVNSHLSEVSWFPSMGRYGFPQTSDQYRVYLERICLALRNISKVWDMQSAHWQFSKFTPNGEWTDSRDVEAIAHTIVYTAMRIHASGVTDFAHRRSIDLMSLNSEDVDFTFPQRMHFIACLLNHSKAIAAEVMARVNIEKYVALPITCLRSFPYFNEKWLELSPEEKRTWTEIKPYLGSGFTHPSPEVREQLAAMSLARYTQLYGARQAREAAASAMIMGNQRIAQPPVQQDAGGQRRYSTAASPQTQGSPCNSVAGGSQACGQPPTRLAMSGSNEHLRNVARYRAQSFGDGGLHSPDLPEMQ</sequence>
<feature type="region of interest" description="Disordered" evidence="1">
    <location>
        <begin position="415"/>
        <end position="452"/>
    </location>
</feature>
<dbReference type="GeneID" id="19125800"/>